<organism evidence="2 3">
    <name type="scientific">Podospora didyma</name>
    <dbReference type="NCBI Taxonomy" id="330526"/>
    <lineage>
        <taxon>Eukaryota</taxon>
        <taxon>Fungi</taxon>
        <taxon>Dikarya</taxon>
        <taxon>Ascomycota</taxon>
        <taxon>Pezizomycotina</taxon>
        <taxon>Sordariomycetes</taxon>
        <taxon>Sordariomycetidae</taxon>
        <taxon>Sordariales</taxon>
        <taxon>Podosporaceae</taxon>
        <taxon>Podospora</taxon>
    </lineage>
</organism>
<proteinExistence type="predicted"/>
<comment type="caution">
    <text evidence="2">The sequence shown here is derived from an EMBL/GenBank/DDBJ whole genome shotgun (WGS) entry which is preliminary data.</text>
</comment>
<gene>
    <name evidence="2" type="ORF">B0H63DRAFT_43407</name>
</gene>
<evidence type="ECO:0000313" key="2">
    <source>
        <dbReference type="EMBL" id="KAK3394350.1"/>
    </source>
</evidence>
<dbReference type="Proteomes" id="UP001285441">
    <property type="component" value="Unassembled WGS sequence"/>
</dbReference>
<reference evidence="2" key="1">
    <citation type="journal article" date="2023" name="Mol. Phylogenet. Evol.">
        <title>Genome-scale phylogeny and comparative genomics of the fungal order Sordariales.</title>
        <authorList>
            <person name="Hensen N."/>
            <person name="Bonometti L."/>
            <person name="Westerberg I."/>
            <person name="Brannstrom I.O."/>
            <person name="Guillou S."/>
            <person name="Cros-Aarteil S."/>
            <person name="Calhoun S."/>
            <person name="Haridas S."/>
            <person name="Kuo A."/>
            <person name="Mondo S."/>
            <person name="Pangilinan J."/>
            <person name="Riley R."/>
            <person name="LaButti K."/>
            <person name="Andreopoulos B."/>
            <person name="Lipzen A."/>
            <person name="Chen C."/>
            <person name="Yan M."/>
            <person name="Daum C."/>
            <person name="Ng V."/>
            <person name="Clum A."/>
            <person name="Steindorff A."/>
            <person name="Ohm R.A."/>
            <person name="Martin F."/>
            <person name="Silar P."/>
            <person name="Natvig D.O."/>
            <person name="Lalanne C."/>
            <person name="Gautier V."/>
            <person name="Ament-Velasquez S.L."/>
            <person name="Kruys A."/>
            <person name="Hutchinson M.I."/>
            <person name="Powell A.J."/>
            <person name="Barry K."/>
            <person name="Miller A.N."/>
            <person name="Grigoriev I.V."/>
            <person name="Debuchy R."/>
            <person name="Gladieux P."/>
            <person name="Hiltunen Thoren M."/>
            <person name="Johannesson H."/>
        </authorList>
    </citation>
    <scope>NUCLEOTIDE SEQUENCE</scope>
    <source>
        <strain evidence="2">CBS 232.78</strain>
    </source>
</reference>
<dbReference type="AlphaFoldDB" id="A0AAE0P7C4"/>
<dbReference type="EMBL" id="JAULSW010000001">
    <property type="protein sequence ID" value="KAK3394350.1"/>
    <property type="molecule type" value="Genomic_DNA"/>
</dbReference>
<evidence type="ECO:0000313" key="3">
    <source>
        <dbReference type="Proteomes" id="UP001285441"/>
    </source>
</evidence>
<keyword evidence="3" id="KW-1185">Reference proteome</keyword>
<name>A0AAE0P7C4_9PEZI</name>
<feature type="region of interest" description="Disordered" evidence="1">
    <location>
        <begin position="1"/>
        <end position="79"/>
    </location>
</feature>
<accession>A0AAE0P7C4</accession>
<sequence length="574" mass="63196">MHPAPNLAEAPPNRDEPRPGHHAAASPELHATTNGSGNANGNGNGMDSVNRAHGEHVLQQPGGASPPVRKDTTSSTSTTATIATLATLASSAETAATGYSSETTSPTQFASQAVFSVRDGTDVVAQRRVSRRRTGPLSAIQRERAALIRKLGACSDCRRRRVACHPNHHNMTWEDAARKFRSHSPTMQELAPLSGHPLSPAPLNSKPVFTHDPQEMDVDTSPSQQSGRRPLGESRISRTPLPSAPRLDKPLNMVPVPGIESLRADLQATASRILANPFRTRYSMVSALLVHWQEDDDHEARNALAELGKVLDQDYNYTFQIKSIPPSSDECKSSWRWLSREVTDFIDNQDHRDVLKIVYYSGHSYLNGNREMVLASSKLAEPSSVIRWSGIQQILEVACSDTLIVMDSAYYPSSQMVRQEGVLELIAASASEEHVKLLDRSAFTRALTDQLRTRASQKFMNPLSAAELHAKLLSLYPKMVQDRSPEKEMVTSFPSPLHMQVSGNAKLPSILLVPMQKGIPPYAPESPTNGAHMSLTFRLSDDTINTDSWAEWLRSMPEGIKEVKVDGPYRNTFR</sequence>
<protein>
    <submittedName>
        <fullName evidence="2">Uncharacterized protein</fullName>
    </submittedName>
</protein>
<reference evidence="2" key="2">
    <citation type="submission" date="2023-06" db="EMBL/GenBank/DDBJ databases">
        <authorList>
            <consortium name="Lawrence Berkeley National Laboratory"/>
            <person name="Haridas S."/>
            <person name="Hensen N."/>
            <person name="Bonometti L."/>
            <person name="Westerberg I."/>
            <person name="Brannstrom I.O."/>
            <person name="Guillou S."/>
            <person name="Cros-Aarteil S."/>
            <person name="Calhoun S."/>
            <person name="Kuo A."/>
            <person name="Mondo S."/>
            <person name="Pangilinan J."/>
            <person name="Riley R."/>
            <person name="LaButti K."/>
            <person name="Andreopoulos B."/>
            <person name="Lipzen A."/>
            <person name="Chen C."/>
            <person name="Yanf M."/>
            <person name="Daum C."/>
            <person name="Ng V."/>
            <person name="Clum A."/>
            <person name="Steindorff A."/>
            <person name="Ohm R."/>
            <person name="Martin F."/>
            <person name="Silar P."/>
            <person name="Natvig D."/>
            <person name="Lalanne C."/>
            <person name="Gautier V."/>
            <person name="Ament-velasquez S.L."/>
            <person name="Kruys A."/>
            <person name="Hutchinson M.I."/>
            <person name="Powell A.J."/>
            <person name="Barry K."/>
            <person name="Miller A.N."/>
            <person name="Grigoriev I.V."/>
            <person name="Debuchy R."/>
            <person name="Gladieux P."/>
            <person name="Thoren M.H."/>
            <person name="Johannesson H."/>
        </authorList>
    </citation>
    <scope>NUCLEOTIDE SEQUENCE</scope>
    <source>
        <strain evidence="2">CBS 232.78</strain>
    </source>
</reference>
<feature type="region of interest" description="Disordered" evidence="1">
    <location>
        <begin position="181"/>
        <end position="252"/>
    </location>
</feature>
<evidence type="ECO:0000256" key="1">
    <source>
        <dbReference type="SAM" id="MobiDB-lite"/>
    </source>
</evidence>